<dbReference type="EMBL" id="MVHT01000186">
    <property type="protein sequence ID" value="ORA89014.1"/>
    <property type="molecule type" value="Genomic_DNA"/>
</dbReference>
<dbReference type="SUPFAM" id="SSF46689">
    <property type="entry name" value="Homeodomain-like"/>
    <property type="match status" value="1"/>
</dbReference>
<evidence type="ECO:0000313" key="3">
    <source>
        <dbReference type="Proteomes" id="UP000192739"/>
    </source>
</evidence>
<feature type="region of interest" description="Disordered" evidence="1">
    <location>
        <begin position="1"/>
        <end position="22"/>
    </location>
</feature>
<dbReference type="RefSeq" id="WP_069422638.1">
    <property type="nucleotide sequence ID" value="NZ_CBCRZH010000185.1"/>
</dbReference>
<comment type="caution">
    <text evidence="2">The sequence shown here is derived from an EMBL/GenBank/DDBJ whole genome shotgun (WGS) entry which is preliminary data.</text>
</comment>
<dbReference type="AlphaFoldDB" id="A0A1E3RZG9"/>
<evidence type="ECO:0000256" key="1">
    <source>
        <dbReference type="SAM" id="MobiDB-lite"/>
    </source>
</evidence>
<dbReference type="InterPro" id="IPR009057">
    <property type="entry name" value="Homeodomain-like_sf"/>
</dbReference>
<dbReference type="OrthoDB" id="8683412at2"/>
<protein>
    <submittedName>
        <fullName evidence="2">Helix-turn-helix domain-containing protein</fullName>
    </submittedName>
</protein>
<keyword evidence="3" id="KW-1185">Reference proteome</keyword>
<dbReference type="STRING" id="28445.BHQ20_29310"/>
<accession>A0A1E3RZG9</accession>
<evidence type="ECO:0000313" key="2">
    <source>
        <dbReference type="EMBL" id="ORA89014.1"/>
    </source>
</evidence>
<proteinExistence type="predicted"/>
<reference evidence="2 3" key="1">
    <citation type="submission" date="2017-02" db="EMBL/GenBank/DDBJ databases">
        <title>The new phylogeny of genus Mycobacterium.</title>
        <authorList>
            <person name="Tortoli E."/>
            <person name="Trovato A."/>
            <person name="Cirillo D.M."/>
        </authorList>
    </citation>
    <scope>NUCLEOTIDE SEQUENCE [LARGE SCALE GENOMIC DNA]</scope>
    <source>
        <strain evidence="2 3">DSM 44049</strain>
    </source>
</reference>
<name>A0A1E3RZG9_MYCIE</name>
<dbReference type="Proteomes" id="UP000192739">
    <property type="component" value="Unassembled WGS sequence"/>
</dbReference>
<gene>
    <name evidence="2" type="ORF">BST27_29985</name>
</gene>
<organism evidence="2 3">
    <name type="scientific">Mycobacterium intermedium</name>
    <dbReference type="NCBI Taxonomy" id="28445"/>
    <lineage>
        <taxon>Bacteria</taxon>
        <taxon>Bacillati</taxon>
        <taxon>Actinomycetota</taxon>
        <taxon>Actinomycetes</taxon>
        <taxon>Mycobacteriales</taxon>
        <taxon>Mycobacteriaceae</taxon>
        <taxon>Mycobacterium</taxon>
        <taxon>Mycobacterium simiae complex</taxon>
    </lineage>
</organism>
<sequence length="159" mass="17432">MARKRKLDAKEAALAESRTLNPRPDAVRDERFASSEFFDARDLVQVKYEMVRRVRVEGAPVTQTAATFGFSRPSYYEAAAAVDRDGLSGLVPAKPGPRRAHKLTAQVITYARQLREADPGIGSARLADAIAETFALRVHPRSVERALARAENPKSGGVQ</sequence>